<feature type="domain" description="VWFA" evidence="5">
    <location>
        <begin position="5"/>
        <end position="191"/>
    </location>
</feature>
<dbReference type="InterPro" id="IPR003903">
    <property type="entry name" value="UIM_dom"/>
</dbReference>
<dbReference type="PROSITE" id="PS50330">
    <property type="entry name" value="UIM"/>
    <property type="match status" value="1"/>
</dbReference>
<evidence type="ECO:0000256" key="2">
    <source>
        <dbReference type="ARBA" id="ARBA00014934"/>
    </source>
</evidence>
<dbReference type="Proteomes" id="UP000036681">
    <property type="component" value="Unplaced"/>
</dbReference>
<feature type="compositionally biased region" description="Low complexity" evidence="4">
    <location>
        <begin position="368"/>
        <end position="386"/>
    </location>
</feature>
<dbReference type="WBParaSite" id="ALUE_0000682401-mRNA-1">
    <property type="protein sequence ID" value="ALUE_0000682401-mRNA-1"/>
    <property type="gene ID" value="ALUE_0000682401"/>
</dbReference>
<feature type="compositionally biased region" description="Low complexity" evidence="4">
    <location>
        <begin position="346"/>
        <end position="361"/>
    </location>
</feature>
<dbReference type="PANTHER" id="PTHR10223:SF0">
    <property type="entry name" value="26S PROTEASOME NON-ATPASE REGULATORY SUBUNIT 4"/>
    <property type="match status" value="1"/>
</dbReference>
<organism evidence="6 7">
    <name type="scientific">Ascaris lumbricoides</name>
    <name type="common">Giant roundworm</name>
    <dbReference type="NCBI Taxonomy" id="6252"/>
    <lineage>
        <taxon>Eukaryota</taxon>
        <taxon>Metazoa</taxon>
        <taxon>Ecdysozoa</taxon>
        <taxon>Nematoda</taxon>
        <taxon>Chromadorea</taxon>
        <taxon>Rhabditida</taxon>
        <taxon>Spirurina</taxon>
        <taxon>Ascaridomorpha</taxon>
        <taxon>Ascaridoidea</taxon>
        <taxon>Ascarididae</taxon>
        <taxon>Ascaris</taxon>
    </lineage>
</organism>
<dbReference type="SMART" id="SM00327">
    <property type="entry name" value="VWA"/>
    <property type="match status" value="1"/>
</dbReference>
<feature type="compositionally biased region" description="Low complexity" evidence="4">
    <location>
        <begin position="274"/>
        <end position="285"/>
    </location>
</feature>
<dbReference type="GO" id="GO:0031593">
    <property type="term" value="F:polyubiquitin modification-dependent protein binding"/>
    <property type="evidence" value="ECO:0007669"/>
    <property type="project" value="TreeGrafter"/>
</dbReference>
<dbReference type="PROSITE" id="PS50234">
    <property type="entry name" value="VWFA"/>
    <property type="match status" value="1"/>
</dbReference>
<proteinExistence type="inferred from homology"/>
<dbReference type="PANTHER" id="PTHR10223">
    <property type="entry name" value="26S PROTEASOME NON-ATPASE REGULATORY SUBUNIT 4"/>
    <property type="match status" value="1"/>
</dbReference>
<dbReference type="InterPro" id="IPR002035">
    <property type="entry name" value="VWF_A"/>
</dbReference>
<dbReference type="Gene3D" id="6.10.250.380">
    <property type="match status" value="1"/>
</dbReference>
<evidence type="ECO:0000256" key="4">
    <source>
        <dbReference type="SAM" id="MobiDB-lite"/>
    </source>
</evidence>
<sequence>MVQESTMICVDNSEWMRNGDFTPTRLQCQQEAANLIMQCKLRANPENAVGILSMADTVEVLSTMTQENGKLFMKLHQIEPKGESNFVNGIKVAHLALKHRQNRNHKMRIVLFVGSPIEHLDAAELTKLAKKLKKEKVLVDVICFGEADSENSEIMGQFIETLNGREGNGGSNMVVVSSGCTLTEALLSSPICRGEDGAAAPVVAAGGGGFEFGIDPEDDPDLALVRYSSFETCLEWKSSCSCLESIKVALFEVPEADVAEALRVSLEEQRQRQQQEAAAAGGNAETTHEPMDTAAQDVMTMDPGSMTEEQQLEWALRMSMQEGAANAEQSTTAVSVAATVPATADEGTTIAAAPSSDAATSDQMEVDATTPTTQQQPSATASLPLL</sequence>
<accession>A0A0M3HV94</accession>
<dbReference type="InterPro" id="IPR027040">
    <property type="entry name" value="PSMD4"/>
</dbReference>
<dbReference type="AlphaFoldDB" id="A0A0M3HV94"/>
<evidence type="ECO:0000313" key="6">
    <source>
        <dbReference type="Proteomes" id="UP000036681"/>
    </source>
</evidence>
<evidence type="ECO:0000259" key="5">
    <source>
        <dbReference type="PROSITE" id="PS50234"/>
    </source>
</evidence>
<keyword evidence="3" id="KW-0647">Proteasome</keyword>
<protein>
    <recommendedName>
        <fullName evidence="2">26S proteasome non-ATPase regulatory subunit 4</fullName>
    </recommendedName>
</protein>
<evidence type="ECO:0000256" key="3">
    <source>
        <dbReference type="ARBA" id="ARBA00022942"/>
    </source>
</evidence>
<dbReference type="GO" id="GO:0005634">
    <property type="term" value="C:nucleus"/>
    <property type="evidence" value="ECO:0007669"/>
    <property type="project" value="TreeGrafter"/>
</dbReference>
<comment type="similarity">
    <text evidence="1">Belongs to the proteasome subunit S5A family.</text>
</comment>
<name>A0A0M3HV94_ASCLU</name>
<dbReference type="GO" id="GO:0043161">
    <property type="term" value="P:proteasome-mediated ubiquitin-dependent protein catabolic process"/>
    <property type="evidence" value="ECO:0007669"/>
    <property type="project" value="TreeGrafter"/>
</dbReference>
<dbReference type="SUPFAM" id="SSF53300">
    <property type="entry name" value="vWA-like"/>
    <property type="match status" value="1"/>
</dbReference>
<reference evidence="7" key="1">
    <citation type="submission" date="2017-02" db="UniProtKB">
        <authorList>
            <consortium name="WormBaseParasite"/>
        </authorList>
    </citation>
    <scope>IDENTIFICATION</scope>
</reference>
<evidence type="ECO:0000256" key="1">
    <source>
        <dbReference type="ARBA" id="ARBA00005574"/>
    </source>
</evidence>
<dbReference type="Pfam" id="PF13519">
    <property type="entry name" value="VWA_2"/>
    <property type="match status" value="1"/>
</dbReference>
<dbReference type="Gene3D" id="6.10.300.40">
    <property type="match status" value="1"/>
</dbReference>
<feature type="region of interest" description="Disordered" evidence="4">
    <location>
        <begin position="269"/>
        <end position="289"/>
    </location>
</feature>
<dbReference type="Gene3D" id="3.40.50.410">
    <property type="entry name" value="von Willebrand factor, type A domain"/>
    <property type="match status" value="1"/>
</dbReference>
<feature type="region of interest" description="Disordered" evidence="4">
    <location>
        <begin position="346"/>
        <end position="386"/>
    </location>
</feature>
<dbReference type="GO" id="GO:0005829">
    <property type="term" value="C:cytosol"/>
    <property type="evidence" value="ECO:0007669"/>
    <property type="project" value="TreeGrafter"/>
</dbReference>
<dbReference type="GO" id="GO:0008540">
    <property type="term" value="C:proteasome regulatory particle, base subcomplex"/>
    <property type="evidence" value="ECO:0007669"/>
    <property type="project" value="TreeGrafter"/>
</dbReference>
<evidence type="ECO:0000313" key="7">
    <source>
        <dbReference type="WBParaSite" id="ALUE_0000682401-mRNA-1"/>
    </source>
</evidence>
<dbReference type="FunFam" id="3.40.50.410:FF:000005">
    <property type="entry name" value="26S proteasome non-ATPase regulatory subunit 4"/>
    <property type="match status" value="1"/>
</dbReference>
<dbReference type="InterPro" id="IPR036465">
    <property type="entry name" value="vWFA_dom_sf"/>
</dbReference>
<keyword evidence="6" id="KW-1185">Reference proteome</keyword>